<proteinExistence type="predicted"/>
<dbReference type="AlphaFoldDB" id="A0A9D4NKK3"/>
<organism evidence="1 2">
    <name type="scientific">Dreissena polymorpha</name>
    <name type="common">Zebra mussel</name>
    <name type="synonym">Mytilus polymorpha</name>
    <dbReference type="NCBI Taxonomy" id="45954"/>
    <lineage>
        <taxon>Eukaryota</taxon>
        <taxon>Metazoa</taxon>
        <taxon>Spiralia</taxon>
        <taxon>Lophotrochozoa</taxon>
        <taxon>Mollusca</taxon>
        <taxon>Bivalvia</taxon>
        <taxon>Autobranchia</taxon>
        <taxon>Heteroconchia</taxon>
        <taxon>Euheterodonta</taxon>
        <taxon>Imparidentia</taxon>
        <taxon>Neoheterodontei</taxon>
        <taxon>Myida</taxon>
        <taxon>Dreissenoidea</taxon>
        <taxon>Dreissenidae</taxon>
        <taxon>Dreissena</taxon>
    </lineage>
</organism>
<reference evidence="1" key="2">
    <citation type="submission" date="2020-11" db="EMBL/GenBank/DDBJ databases">
        <authorList>
            <person name="McCartney M.A."/>
            <person name="Auch B."/>
            <person name="Kono T."/>
            <person name="Mallez S."/>
            <person name="Becker A."/>
            <person name="Gohl D.M."/>
            <person name="Silverstein K.A.T."/>
            <person name="Koren S."/>
            <person name="Bechman K.B."/>
            <person name="Herman A."/>
            <person name="Abrahante J.E."/>
            <person name="Garbe J."/>
        </authorList>
    </citation>
    <scope>NUCLEOTIDE SEQUENCE</scope>
    <source>
        <strain evidence="1">Duluth1</strain>
        <tissue evidence="1">Whole animal</tissue>
    </source>
</reference>
<evidence type="ECO:0000313" key="1">
    <source>
        <dbReference type="EMBL" id="KAH3896348.1"/>
    </source>
</evidence>
<gene>
    <name evidence="1" type="ORF">DPMN_020524</name>
</gene>
<sequence>MAEQTLEFHGPASLVLKAAEIYLGSSRTRIEAKYWTCGSDCAAEMEQPDTGPILTSLLYGGSDFAKSCQSQPLMCAFHHLGNGARSLGKNHVVLTYIGK</sequence>
<reference evidence="1" key="1">
    <citation type="journal article" date="2019" name="bioRxiv">
        <title>The Genome of the Zebra Mussel, Dreissena polymorpha: A Resource for Invasive Species Research.</title>
        <authorList>
            <person name="McCartney M.A."/>
            <person name="Auch B."/>
            <person name="Kono T."/>
            <person name="Mallez S."/>
            <person name="Zhang Y."/>
            <person name="Obille A."/>
            <person name="Becker A."/>
            <person name="Abrahante J.E."/>
            <person name="Garbe J."/>
            <person name="Badalamenti J.P."/>
            <person name="Herman A."/>
            <person name="Mangelson H."/>
            <person name="Liachko I."/>
            <person name="Sullivan S."/>
            <person name="Sone E.D."/>
            <person name="Koren S."/>
            <person name="Silverstein K.A.T."/>
            <person name="Beckman K.B."/>
            <person name="Gohl D.M."/>
        </authorList>
    </citation>
    <scope>NUCLEOTIDE SEQUENCE</scope>
    <source>
        <strain evidence="1">Duluth1</strain>
        <tissue evidence="1">Whole animal</tissue>
    </source>
</reference>
<evidence type="ECO:0000313" key="2">
    <source>
        <dbReference type="Proteomes" id="UP000828390"/>
    </source>
</evidence>
<dbReference type="Proteomes" id="UP000828390">
    <property type="component" value="Unassembled WGS sequence"/>
</dbReference>
<accession>A0A9D4NKK3</accession>
<comment type="caution">
    <text evidence="1">The sequence shown here is derived from an EMBL/GenBank/DDBJ whole genome shotgun (WGS) entry which is preliminary data.</text>
</comment>
<protein>
    <submittedName>
        <fullName evidence="1">Uncharacterized protein</fullName>
    </submittedName>
</protein>
<keyword evidence="2" id="KW-1185">Reference proteome</keyword>
<dbReference type="EMBL" id="JAIWYP010000001">
    <property type="protein sequence ID" value="KAH3896348.1"/>
    <property type="molecule type" value="Genomic_DNA"/>
</dbReference>
<name>A0A9D4NKK3_DREPO</name>